<reference evidence="1" key="1">
    <citation type="submission" date="2021-02" db="EMBL/GenBank/DDBJ databases">
        <authorList>
            <consortium name="DOE Joint Genome Institute"/>
            <person name="Ahrendt S."/>
            <person name="Looney B.P."/>
            <person name="Miyauchi S."/>
            <person name="Morin E."/>
            <person name="Drula E."/>
            <person name="Courty P.E."/>
            <person name="Chicoki N."/>
            <person name="Fauchery L."/>
            <person name="Kohler A."/>
            <person name="Kuo A."/>
            <person name="Labutti K."/>
            <person name="Pangilinan J."/>
            <person name="Lipzen A."/>
            <person name="Riley R."/>
            <person name="Andreopoulos W."/>
            <person name="He G."/>
            <person name="Johnson J."/>
            <person name="Barry K.W."/>
            <person name="Grigoriev I.V."/>
            <person name="Nagy L."/>
            <person name="Hibbett D."/>
            <person name="Henrissat B."/>
            <person name="Matheny P.B."/>
            <person name="Labbe J."/>
            <person name="Martin F."/>
        </authorList>
    </citation>
    <scope>NUCLEOTIDE SEQUENCE</scope>
    <source>
        <strain evidence="1">EC-137</strain>
    </source>
</reference>
<evidence type="ECO:0000313" key="1">
    <source>
        <dbReference type="EMBL" id="KAI0027168.1"/>
    </source>
</evidence>
<dbReference type="EMBL" id="MU273978">
    <property type="protein sequence ID" value="KAI0027168.1"/>
    <property type="molecule type" value="Genomic_DNA"/>
</dbReference>
<organism evidence="1 2">
    <name type="scientific">Vararia minispora EC-137</name>
    <dbReference type="NCBI Taxonomy" id="1314806"/>
    <lineage>
        <taxon>Eukaryota</taxon>
        <taxon>Fungi</taxon>
        <taxon>Dikarya</taxon>
        <taxon>Basidiomycota</taxon>
        <taxon>Agaricomycotina</taxon>
        <taxon>Agaricomycetes</taxon>
        <taxon>Russulales</taxon>
        <taxon>Lachnocladiaceae</taxon>
        <taxon>Vararia</taxon>
    </lineage>
</organism>
<accession>A0ACB8Q6F4</accession>
<proteinExistence type="predicted"/>
<comment type="caution">
    <text evidence="1">The sequence shown here is derived from an EMBL/GenBank/DDBJ whole genome shotgun (WGS) entry which is preliminary data.</text>
</comment>
<name>A0ACB8Q6F4_9AGAM</name>
<dbReference type="Proteomes" id="UP000814128">
    <property type="component" value="Unassembled WGS sequence"/>
</dbReference>
<evidence type="ECO:0000313" key="2">
    <source>
        <dbReference type="Proteomes" id="UP000814128"/>
    </source>
</evidence>
<keyword evidence="2" id="KW-1185">Reference proteome</keyword>
<gene>
    <name evidence="1" type="ORF">K488DRAFT_62504</name>
</gene>
<protein>
    <submittedName>
        <fullName evidence="1">CHAT domain-containing protein</fullName>
    </submittedName>
</protein>
<reference evidence="1" key="2">
    <citation type="journal article" date="2022" name="New Phytol.">
        <title>Evolutionary transition to the ectomycorrhizal habit in the genomes of a hyperdiverse lineage of mushroom-forming fungi.</title>
        <authorList>
            <person name="Looney B."/>
            <person name="Miyauchi S."/>
            <person name="Morin E."/>
            <person name="Drula E."/>
            <person name="Courty P.E."/>
            <person name="Kohler A."/>
            <person name="Kuo A."/>
            <person name="LaButti K."/>
            <person name="Pangilinan J."/>
            <person name="Lipzen A."/>
            <person name="Riley R."/>
            <person name="Andreopoulos W."/>
            <person name="He G."/>
            <person name="Johnson J."/>
            <person name="Nolan M."/>
            <person name="Tritt A."/>
            <person name="Barry K.W."/>
            <person name="Grigoriev I.V."/>
            <person name="Nagy L.G."/>
            <person name="Hibbett D."/>
            <person name="Henrissat B."/>
            <person name="Matheny P.B."/>
            <person name="Labbe J."/>
            <person name="Martin F.M."/>
        </authorList>
    </citation>
    <scope>NUCLEOTIDE SEQUENCE</scope>
    <source>
        <strain evidence="1">EC-137</strain>
    </source>
</reference>
<sequence>MAVATCQLALDYIPDGHDHLLSDAYSTYLSHLQSRLVQLGRLTDVEDAITAGRLIVKLTPAEHPSTSIHLSNLGRLLLTRSNFLIEDTDLEEAILMQRSAVDSAPPEDADKALCLTNLALSLRTRFERLDQLTDLEDAISFSHRAAELIPDTHPYKSTCLENLGLSLRSRFKRLGEVADLEQAILVQRSALEAIPGNHPRRSGYLNDLAISLRVRFRRLGELSDLDNAITTLRNAMDLTPEGHPWRISHLSNLASSLGNRFKRLGDLTDLESAILAQREVLTLTPNGARIKPRRLNNLGISLKFRFDRVGELAALDDAIAVQRSAVELTPDENPDKAEFLNNLAVSIRIRFMRLGELVDLENAIAVERSVIRLTPDRHPEKPRRLNNLSNSLRIRFERLGDLGDIEDTISAQRSAVELTPDGNPDKPVIFNNLAFALRTRFQRLGELADLDEAIAKQRIAKELTPDEHVDRSHRLGVLGGLLQSRFERLGEPGDVEEATSLLQDAVALTPYDHYERSARLLELGMAWRTRLNHSLDPSHFKLAYNSFLGAVRTEPCPPNGRLVAALAATSLCAEFPELVPSQDTLLQAYKLVLEAIPPFIWLGQSVSHRFKQLSTNHQIGESIVAAAAAAITAGKIPMALEWLEEGRALIWGQHTRLRSPMEGLRARHPELADELQRVSASLQNIESRDDSAPSWDSTLEDEARRHRDQAQYYDDLLVRIRALDGFESFLCRKGLAELAPACQSGPVAVLTVHSSRCDALVLCPPGRVIHVPLPDFSLALANKMYLMISDSIRGRDARFQEDRAVMKHNLGRDDMRRVLRLLWYRAVQPVLSAIESELVACSAPNELPRIIWCATGPLAFLPLHAAGVYDTPGGLKAPDLIVSSYTPSLNALITRTWLAAGEGPRSIPDPRIFVASQPDTPDIGSPLPYTTIEAEALSRQFSCGSVTHLNHERATVDAVVDGMERHAWVHLACHGIQDQGGDPTKSAFFLYDGRLSLERIMRMDLDHAELAVLSACQTAKGDERLPEEAAHLAAGMLAAGYKAVVATMWSIADRDGPVLSDALYMALRRNHEGREAGGDLRVAYALHEAVTKLRSEVGEESFARWVPFIHLGI</sequence>